<dbReference type="AlphaFoldDB" id="A0A7S4PRT8"/>
<feature type="chain" id="PRO_5031432179" description="SUEL-type lectin domain-containing protein" evidence="2">
    <location>
        <begin position="25"/>
        <end position="548"/>
    </location>
</feature>
<feature type="signal peptide" evidence="2">
    <location>
        <begin position="1"/>
        <end position="24"/>
    </location>
</feature>
<dbReference type="InterPro" id="IPR043159">
    <property type="entry name" value="Lectin_gal-bd_sf"/>
</dbReference>
<gene>
    <name evidence="3" type="ORF">AMON00008_LOCUS243</name>
</gene>
<proteinExistence type="predicted"/>
<feature type="region of interest" description="Disordered" evidence="1">
    <location>
        <begin position="520"/>
        <end position="548"/>
    </location>
</feature>
<evidence type="ECO:0000256" key="2">
    <source>
        <dbReference type="SAM" id="SignalP"/>
    </source>
</evidence>
<accession>A0A7S4PRT8</accession>
<evidence type="ECO:0000313" key="3">
    <source>
        <dbReference type="EMBL" id="CAE4560624.1"/>
    </source>
</evidence>
<name>A0A7S4PRT8_9DINO</name>
<feature type="compositionally biased region" description="Basic and acidic residues" evidence="1">
    <location>
        <begin position="250"/>
        <end position="267"/>
    </location>
</feature>
<feature type="compositionally biased region" description="Basic and acidic residues" evidence="1">
    <location>
        <begin position="373"/>
        <end position="391"/>
    </location>
</feature>
<feature type="compositionally biased region" description="Basic and acidic residues" evidence="1">
    <location>
        <begin position="277"/>
        <end position="299"/>
    </location>
</feature>
<dbReference type="Gene3D" id="2.60.120.740">
    <property type="match status" value="1"/>
</dbReference>
<organism evidence="3">
    <name type="scientific">Alexandrium monilatum</name>
    <dbReference type="NCBI Taxonomy" id="311494"/>
    <lineage>
        <taxon>Eukaryota</taxon>
        <taxon>Sar</taxon>
        <taxon>Alveolata</taxon>
        <taxon>Dinophyceae</taxon>
        <taxon>Gonyaulacales</taxon>
        <taxon>Pyrocystaceae</taxon>
        <taxon>Alexandrium</taxon>
    </lineage>
</organism>
<protein>
    <recommendedName>
        <fullName evidence="4">SUEL-type lectin domain-containing protein</fullName>
    </recommendedName>
</protein>
<feature type="compositionally biased region" description="Polar residues" evidence="1">
    <location>
        <begin position="320"/>
        <end position="330"/>
    </location>
</feature>
<feature type="region of interest" description="Disordered" evidence="1">
    <location>
        <begin position="188"/>
        <end position="214"/>
    </location>
</feature>
<evidence type="ECO:0008006" key="4">
    <source>
        <dbReference type="Google" id="ProtNLM"/>
    </source>
</evidence>
<feature type="region of interest" description="Disordered" evidence="1">
    <location>
        <begin position="250"/>
        <end position="400"/>
    </location>
</feature>
<reference evidence="3" key="1">
    <citation type="submission" date="2021-01" db="EMBL/GenBank/DDBJ databases">
        <authorList>
            <person name="Corre E."/>
            <person name="Pelletier E."/>
            <person name="Niang G."/>
            <person name="Scheremetjew M."/>
            <person name="Finn R."/>
            <person name="Kale V."/>
            <person name="Holt S."/>
            <person name="Cochrane G."/>
            <person name="Meng A."/>
            <person name="Brown T."/>
            <person name="Cohen L."/>
        </authorList>
    </citation>
    <scope>NUCLEOTIDE SEQUENCE</scope>
    <source>
        <strain evidence="3">CCMP3105</strain>
    </source>
</reference>
<sequence length="548" mass="59500">MRQLAVRAALGCALLGGLADAVRSEDDEALAVDLEESLLERRSKSLQEGWRASQRRYLEKTLTFCTVEPTDIGCDNTSIVEVTTASYVMQTGEGAEMKCNIPQSGGTASCESDATSVFKRVCDGKRRCVVLPDSHWFCASAPKASMTIVWNCVAGSPETARVDLERGGLSGQKDETITQLEAKRLEDGALASDKKAQDLNQDARDSEEVAQGREHVAQVIEREAIAQEKDLQALQKDALQVEKASKTIELESASEEDKKKAKEDLKNGLHTLSIDTEAMKKDMQAKGQEDQENELRTDEQAVVQEAASLSKETDMAQLRTDAQQLRTDAQATERDAQKVESIAQKKERDAQTMEDNAQTLERDAQAMETAAEALKKDSKKLEKDTKADVHPKTAPAGNEQEVEQEANQLEMTLGLKVAFVPCYQSSSSSGPEPGEMPVTCPTQEGCMKLDFKDGQARMDPQAPPTEQEILESTWATGGTENAMLIWNGVGIQRSDPGTWGICVPTNGAVNVAVKVFEMRKAQSGNSSDKSSEASAETANGPTTTVQTA</sequence>
<dbReference type="CDD" id="cd22823">
    <property type="entry name" value="Gal_Rha_Lectin"/>
    <property type="match status" value="1"/>
</dbReference>
<feature type="compositionally biased region" description="Polar residues" evidence="1">
    <location>
        <begin position="522"/>
        <end position="548"/>
    </location>
</feature>
<feature type="compositionally biased region" description="Basic and acidic residues" evidence="1">
    <location>
        <begin position="331"/>
        <end position="351"/>
    </location>
</feature>
<evidence type="ECO:0000256" key="1">
    <source>
        <dbReference type="SAM" id="MobiDB-lite"/>
    </source>
</evidence>
<dbReference type="EMBL" id="HBNR01000325">
    <property type="protein sequence ID" value="CAE4560624.1"/>
    <property type="molecule type" value="Transcribed_RNA"/>
</dbReference>
<keyword evidence="2" id="KW-0732">Signal</keyword>